<dbReference type="AlphaFoldDB" id="A0AAJ7VZA5"/>
<proteinExistence type="predicted"/>
<sequence length="788" mass="88662">MPLVKKQPRVKRVKVLTKRIQLFGGRSKAKSYNTIYGKLKTNNNSLAKALSNQKQENQLLFSQNVELRAQLHALDTACNKRDLIISKIHKNAKDILGMLVNMTNSVTKTIICCQEFTPLTDNNARSSIGTVARKDSTRRHSEKAPARGIVKPMVSGHTITKPTINLSRLNMGQLTTIANLSNIEEIASPSQASPVLTDIRTPVTTSANENRTNYDGRSRRRLPERIPILFSDDEEVQRLSRRNGRSSRHSRRSSNILSKSITSRHSNNALLERIGSPRVALNDVSKLLRNSQTFNVQQLSEESRESISNNNSTVEESTHVQPITRPMSQLQTGTPNDQSTEVNTNIEHFDREPKKQIKRNTVTWEDPLEGPSWKYNASSVMNDLSIYERDVIPTGSSNANTINDQSNQKIKSPKNPNDCINLDESMEFTECITNITGRPPVAGGPFLKFHDPSCMLHQSNNVEVRAAPPTTVVTTNSEMNNVDLEEEPTYNFLGRFVTNRQYSTFDDEDDDDYTLMYMPRQRQANMNYDVNDLKLPVLEGPIIPPSTTDESEPEVTVTVQKITQNFPVPALSNDSVDRPMFEQTINVNLPQVPDVDDQTERISYIRKRSSASNVQKGKRMLLSVSESPLLRNEKLKKKRKPVSCAKDPSAVKVVSQKLNETFVREKSPLPLQSQSQSISPSQSRPSPSPSPSLSPSPPLLSPERISSRTTGRSRRNVSTYSQAEVSMDSENSSNASINSETRPGRPRRQKAPVNLKEPNLKSFSIFQKTSKKFLKNLDDILEYYREHL</sequence>
<feature type="compositionally biased region" description="Polar residues" evidence="1">
    <location>
        <begin position="202"/>
        <end position="211"/>
    </location>
</feature>
<gene>
    <name evidence="3" type="primary">LOC107265733</name>
</gene>
<dbReference type="RefSeq" id="XP_024938763.1">
    <property type="nucleotide sequence ID" value="XM_025082995.1"/>
</dbReference>
<feature type="region of interest" description="Disordered" evidence="1">
    <location>
        <begin position="397"/>
        <end position="416"/>
    </location>
</feature>
<feature type="region of interest" description="Disordered" evidence="1">
    <location>
        <begin position="236"/>
        <end position="261"/>
    </location>
</feature>
<feature type="compositionally biased region" description="Polar residues" evidence="1">
    <location>
        <begin position="313"/>
        <end position="346"/>
    </location>
</feature>
<feature type="region of interest" description="Disordered" evidence="1">
    <location>
        <begin position="664"/>
        <end position="758"/>
    </location>
</feature>
<keyword evidence="2" id="KW-1185">Reference proteome</keyword>
<feature type="compositionally biased region" description="Low complexity" evidence="1">
    <location>
        <begin position="701"/>
        <end position="710"/>
    </location>
</feature>
<feature type="compositionally biased region" description="Low complexity" evidence="1">
    <location>
        <begin position="668"/>
        <end position="685"/>
    </location>
</feature>
<feature type="compositionally biased region" description="Pro residues" evidence="1">
    <location>
        <begin position="686"/>
        <end position="700"/>
    </location>
</feature>
<feature type="compositionally biased region" description="Basic residues" evidence="1">
    <location>
        <begin position="239"/>
        <end position="252"/>
    </location>
</feature>
<evidence type="ECO:0000313" key="3">
    <source>
        <dbReference type="RefSeq" id="XP_024938763.1"/>
    </source>
</evidence>
<name>A0AAJ7VZA5_CEPCN</name>
<evidence type="ECO:0000256" key="1">
    <source>
        <dbReference type="SAM" id="MobiDB-lite"/>
    </source>
</evidence>
<reference evidence="3" key="1">
    <citation type="submission" date="2025-08" db="UniProtKB">
        <authorList>
            <consortium name="RefSeq"/>
        </authorList>
    </citation>
    <scope>IDENTIFICATION</scope>
</reference>
<accession>A0AAJ7VZA5</accession>
<feature type="compositionally biased region" description="Polar residues" evidence="1">
    <location>
        <begin position="397"/>
        <end position="410"/>
    </location>
</feature>
<feature type="region of interest" description="Disordered" evidence="1">
    <location>
        <begin position="201"/>
        <end position="220"/>
    </location>
</feature>
<dbReference type="Proteomes" id="UP000694920">
    <property type="component" value="Unplaced"/>
</dbReference>
<protein>
    <submittedName>
        <fullName evidence="3">Uncharacterized protein LOC107265733 isoform X2</fullName>
    </submittedName>
</protein>
<organism evidence="2 3">
    <name type="scientific">Cephus cinctus</name>
    <name type="common">Wheat stem sawfly</name>
    <dbReference type="NCBI Taxonomy" id="211228"/>
    <lineage>
        <taxon>Eukaryota</taxon>
        <taxon>Metazoa</taxon>
        <taxon>Ecdysozoa</taxon>
        <taxon>Arthropoda</taxon>
        <taxon>Hexapoda</taxon>
        <taxon>Insecta</taxon>
        <taxon>Pterygota</taxon>
        <taxon>Neoptera</taxon>
        <taxon>Endopterygota</taxon>
        <taxon>Hymenoptera</taxon>
        <taxon>Cephoidea</taxon>
        <taxon>Cephidae</taxon>
        <taxon>Cephus</taxon>
    </lineage>
</organism>
<evidence type="ECO:0000313" key="2">
    <source>
        <dbReference type="Proteomes" id="UP000694920"/>
    </source>
</evidence>
<feature type="compositionally biased region" description="Low complexity" evidence="1">
    <location>
        <begin position="729"/>
        <end position="740"/>
    </location>
</feature>
<dbReference type="GeneID" id="107265733"/>
<feature type="region of interest" description="Disordered" evidence="1">
    <location>
        <begin position="296"/>
        <end position="347"/>
    </location>
</feature>